<dbReference type="GeneID" id="12978812"/>
<evidence type="ECO:0000313" key="1">
    <source>
        <dbReference type="EMBL" id="AFI24970.1"/>
    </source>
</evidence>
<protein>
    <submittedName>
        <fullName evidence="1">Uncharacterized protein</fullName>
    </submittedName>
</protein>
<sequence length="38" mass="4014">MAKTIAEMLDAAETGEGFAAVLNGIFEGLSPEELDEDE</sequence>
<evidence type="ECO:0000313" key="2">
    <source>
        <dbReference type="Proteomes" id="UP000002876"/>
    </source>
</evidence>
<organism evidence="1 2">
    <name type="scientific">Mycobacterium phage SWU1</name>
    <dbReference type="NCBI Taxonomy" id="1175504"/>
    <lineage>
        <taxon>Viruses</taxon>
        <taxon>Duplodnaviria</taxon>
        <taxon>Heunggongvirae</taxon>
        <taxon>Uroviricota</taxon>
        <taxon>Caudoviricetes</taxon>
        <taxon>Fromanvirus</taxon>
        <taxon>Fromanvirus SWU1</taxon>
    </lineage>
</organism>
<proteinExistence type="predicted"/>
<dbReference type="KEGG" id="vg:12978812"/>
<dbReference type="OrthoDB" id="28765at10239"/>
<dbReference type="Proteomes" id="UP000002876">
    <property type="component" value="Segment"/>
</dbReference>
<name>I1V1J2_9CAUD</name>
<keyword evidence="2" id="KW-1185">Reference proteome</keyword>
<dbReference type="EMBL" id="JF946695">
    <property type="protein sequence ID" value="AFI24970.1"/>
    <property type="molecule type" value="Genomic_DNA"/>
</dbReference>
<dbReference type="RefSeq" id="YP_006382980.1">
    <property type="nucleotide sequence ID" value="NC_017973.1"/>
</dbReference>
<reference evidence="1 2" key="1">
    <citation type="journal article" date="2012" name="J. Virol.">
        <title>Biology of a Novel Mycobacteriophage, SWU1, Isolated from Chinese Soil as Revealed by Genomic Characteristics.</title>
        <authorList>
            <person name="Fan X."/>
            <person name="Teng T."/>
            <person name="Wang H."/>
            <person name="Xie J."/>
        </authorList>
    </citation>
    <scope>NUCLEOTIDE SEQUENCE [LARGE SCALE GENOMIC DNA]</scope>
</reference>
<accession>I1V1J2</accession>